<evidence type="ECO:0000256" key="3">
    <source>
        <dbReference type="ARBA" id="ARBA00023163"/>
    </source>
</evidence>
<dbReference type="PANTHER" id="PTHR46797">
    <property type="entry name" value="HTH-TYPE TRANSCRIPTIONAL REGULATOR"/>
    <property type="match status" value="1"/>
</dbReference>
<dbReference type="Pfam" id="PF01381">
    <property type="entry name" value="HTH_3"/>
    <property type="match status" value="1"/>
</dbReference>
<protein>
    <submittedName>
        <fullName evidence="5">Helix-turn-helix transcriptional regulator</fullName>
    </submittedName>
</protein>
<dbReference type="GO" id="GO:0003700">
    <property type="term" value="F:DNA-binding transcription factor activity"/>
    <property type="evidence" value="ECO:0007669"/>
    <property type="project" value="TreeGrafter"/>
</dbReference>
<sequence>MLRIKEILKEKGITQTEFAGTLGISQVGLNKLINGNPSLSSLEKIANALNIPVRDLFTHSDNETPLYIQNEQGDYVEVGSLRIDTLSPKKISE</sequence>
<dbReference type="EMBL" id="JAOZYT010000095">
    <property type="protein sequence ID" value="MCW0524741.1"/>
    <property type="molecule type" value="Genomic_DNA"/>
</dbReference>
<dbReference type="CDD" id="cd00093">
    <property type="entry name" value="HTH_XRE"/>
    <property type="match status" value="1"/>
</dbReference>
<keyword evidence="3" id="KW-0804">Transcription</keyword>
<keyword evidence="2" id="KW-0238">DNA-binding</keyword>
<comment type="caution">
    <text evidence="5">The sequence shown here is derived from an EMBL/GenBank/DDBJ whole genome shotgun (WGS) entry which is preliminary data.</text>
</comment>
<dbReference type="RefSeq" id="WP_214193951.1">
    <property type="nucleotide sequence ID" value="NZ_CP081925.1"/>
</dbReference>
<dbReference type="GO" id="GO:0005829">
    <property type="term" value="C:cytosol"/>
    <property type="evidence" value="ECO:0007669"/>
    <property type="project" value="TreeGrafter"/>
</dbReference>
<dbReference type="InterPro" id="IPR010982">
    <property type="entry name" value="Lambda_DNA-bd_dom_sf"/>
</dbReference>
<keyword evidence="1" id="KW-0805">Transcription regulation</keyword>
<evidence type="ECO:0000256" key="2">
    <source>
        <dbReference type="ARBA" id="ARBA00023125"/>
    </source>
</evidence>
<name>A0AAP3EXF5_RIEAN</name>
<dbReference type="InterPro" id="IPR001387">
    <property type="entry name" value="Cro/C1-type_HTH"/>
</dbReference>
<organism evidence="5 6">
    <name type="scientific">Riemerella anatipestifer</name>
    <name type="common">Moraxella anatipestifer</name>
    <dbReference type="NCBI Taxonomy" id="34085"/>
    <lineage>
        <taxon>Bacteria</taxon>
        <taxon>Pseudomonadati</taxon>
        <taxon>Bacteroidota</taxon>
        <taxon>Flavobacteriia</taxon>
        <taxon>Flavobacteriales</taxon>
        <taxon>Weeksellaceae</taxon>
        <taxon>Riemerella</taxon>
    </lineage>
</organism>
<gene>
    <name evidence="5" type="ORF">OKE68_10500</name>
</gene>
<evidence type="ECO:0000313" key="5">
    <source>
        <dbReference type="EMBL" id="MCW0524741.1"/>
    </source>
</evidence>
<dbReference type="InterPro" id="IPR050807">
    <property type="entry name" value="TransReg_Diox_bact_type"/>
</dbReference>
<dbReference type="SUPFAM" id="SSF47413">
    <property type="entry name" value="lambda repressor-like DNA-binding domains"/>
    <property type="match status" value="1"/>
</dbReference>
<dbReference type="GO" id="GO:0003677">
    <property type="term" value="F:DNA binding"/>
    <property type="evidence" value="ECO:0007669"/>
    <property type="project" value="UniProtKB-KW"/>
</dbReference>
<evidence type="ECO:0000313" key="6">
    <source>
        <dbReference type="Proteomes" id="UP001207440"/>
    </source>
</evidence>
<dbReference type="Proteomes" id="UP001207440">
    <property type="component" value="Unassembled WGS sequence"/>
</dbReference>
<dbReference type="PROSITE" id="PS50943">
    <property type="entry name" value="HTH_CROC1"/>
    <property type="match status" value="1"/>
</dbReference>
<reference evidence="5" key="1">
    <citation type="submission" date="2022-10" db="EMBL/GenBank/DDBJ databases">
        <title>Sifting through the core-genome to identify putative cross-protective antigens against Riemerella anatipestifer.</title>
        <authorList>
            <person name="Zheng X."/>
            <person name="Zhang W."/>
        </authorList>
    </citation>
    <scope>NUCLEOTIDE SEQUENCE</scope>
    <source>
        <strain evidence="5">ZWRA178</strain>
    </source>
</reference>
<dbReference type="AlphaFoldDB" id="A0AAP3EXF5"/>
<feature type="domain" description="HTH cro/C1-type" evidence="4">
    <location>
        <begin position="4"/>
        <end position="56"/>
    </location>
</feature>
<proteinExistence type="predicted"/>
<dbReference type="SMART" id="SM00530">
    <property type="entry name" value="HTH_XRE"/>
    <property type="match status" value="1"/>
</dbReference>
<dbReference type="PANTHER" id="PTHR46797:SF23">
    <property type="entry name" value="HTH-TYPE TRANSCRIPTIONAL REGULATOR SUTR"/>
    <property type="match status" value="1"/>
</dbReference>
<evidence type="ECO:0000256" key="1">
    <source>
        <dbReference type="ARBA" id="ARBA00023015"/>
    </source>
</evidence>
<dbReference type="Gene3D" id="1.10.260.40">
    <property type="entry name" value="lambda repressor-like DNA-binding domains"/>
    <property type="match status" value="1"/>
</dbReference>
<accession>A0AAP3EXF5</accession>
<evidence type="ECO:0000259" key="4">
    <source>
        <dbReference type="PROSITE" id="PS50943"/>
    </source>
</evidence>